<dbReference type="OrthoDB" id="9793236at2"/>
<name>A0A0D8IBY2_9CLOT</name>
<keyword evidence="2" id="KW-1185">Reference proteome</keyword>
<gene>
    <name evidence="1" type="ORF">CACET_c32360</name>
</gene>
<evidence type="ECO:0000313" key="1">
    <source>
        <dbReference type="EMBL" id="AKL96680.1"/>
    </source>
</evidence>
<reference evidence="1 2" key="1">
    <citation type="submission" date="2014-10" db="EMBL/GenBank/DDBJ databases">
        <title>Genome sequence of Clostridium aceticum DSM 1496.</title>
        <authorList>
            <person name="Poehlein A."/>
            <person name="Schiel-Bengelsdorf B."/>
            <person name="Gottschalk G."/>
            <person name="Duerre P."/>
            <person name="Daniel R."/>
        </authorList>
    </citation>
    <scope>NUCLEOTIDE SEQUENCE [LARGE SCALE GENOMIC DNA]</scope>
    <source>
        <strain evidence="1 2">DSM 1496</strain>
    </source>
</reference>
<protein>
    <submittedName>
        <fullName evidence="1">Uncharacterized protein</fullName>
    </submittedName>
</protein>
<proteinExistence type="predicted"/>
<accession>A0A0D8IBY2</accession>
<organism evidence="1 2">
    <name type="scientific">Clostridium aceticum</name>
    <dbReference type="NCBI Taxonomy" id="84022"/>
    <lineage>
        <taxon>Bacteria</taxon>
        <taxon>Bacillati</taxon>
        <taxon>Bacillota</taxon>
        <taxon>Clostridia</taxon>
        <taxon>Eubacteriales</taxon>
        <taxon>Clostridiaceae</taxon>
        <taxon>Clostridium</taxon>
    </lineage>
</organism>
<dbReference type="PATRIC" id="fig|84022.5.peg.3423"/>
<sequence>MIRENQEKKKKDTLRYNEYYGTQKTFDNLYARAKREENFYKLYEIIISEENILLAYRTIKTNRGSTTRGSNSYTIKDIKQWSEAEIVEYVRK</sequence>
<dbReference type="AlphaFoldDB" id="A0A0D8IBY2"/>
<dbReference type="KEGG" id="cace:CACET_c32360"/>
<dbReference type="EMBL" id="CP009687">
    <property type="protein sequence ID" value="AKL96680.1"/>
    <property type="molecule type" value="Genomic_DNA"/>
</dbReference>
<dbReference type="RefSeq" id="WP_044824131.1">
    <property type="nucleotide sequence ID" value="NZ_CP009687.1"/>
</dbReference>
<dbReference type="STRING" id="84022.CACET_c32360"/>
<evidence type="ECO:0000313" key="2">
    <source>
        <dbReference type="Proteomes" id="UP000035704"/>
    </source>
</evidence>
<dbReference type="Proteomes" id="UP000035704">
    <property type="component" value="Chromosome"/>
</dbReference>